<dbReference type="PROSITE" id="PS50977">
    <property type="entry name" value="HTH_TETR_2"/>
    <property type="match status" value="1"/>
</dbReference>
<organism evidence="5 6">
    <name type="scientific">Nocardia veterana</name>
    <dbReference type="NCBI Taxonomy" id="132249"/>
    <lineage>
        <taxon>Bacteria</taxon>
        <taxon>Bacillati</taxon>
        <taxon>Actinomycetota</taxon>
        <taxon>Actinomycetes</taxon>
        <taxon>Mycobacteriales</taxon>
        <taxon>Nocardiaceae</taxon>
        <taxon>Nocardia</taxon>
    </lineage>
</organism>
<name>A0A7X6RHJ6_9NOCA</name>
<dbReference type="GO" id="GO:0006355">
    <property type="term" value="P:regulation of DNA-templated transcription"/>
    <property type="evidence" value="ECO:0007669"/>
    <property type="project" value="UniProtKB-ARBA"/>
</dbReference>
<evidence type="ECO:0000313" key="5">
    <source>
        <dbReference type="EMBL" id="NKY86105.1"/>
    </source>
</evidence>
<dbReference type="SUPFAM" id="SSF48498">
    <property type="entry name" value="Tetracyclin repressor-like, C-terminal domain"/>
    <property type="match status" value="1"/>
</dbReference>
<comment type="caution">
    <text evidence="5">The sequence shown here is derived from an EMBL/GenBank/DDBJ whole genome shotgun (WGS) entry which is preliminary data.</text>
</comment>
<dbReference type="RefSeq" id="WP_040720945.1">
    <property type="nucleotide sequence ID" value="NZ_CAWPHS010000078.1"/>
</dbReference>
<dbReference type="Gene3D" id="1.10.357.10">
    <property type="entry name" value="Tetracycline Repressor, domain 2"/>
    <property type="match status" value="1"/>
</dbReference>
<evidence type="ECO:0000256" key="2">
    <source>
        <dbReference type="PROSITE-ProRule" id="PRU00335"/>
    </source>
</evidence>
<dbReference type="InterPro" id="IPR001647">
    <property type="entry name" value="HTH_TetR"/>
</dbReference>
<dbReference type="GO" id="GO:0003677">
    <property type="term" value="F:DNA binding"/>
    <property type="evidence" value="ECO:0007669"/>
    <property type="project" value="UniProtKB-UniRule"/>
</dbReference>
<dbReference type="PRINTS" id="PR00455">
    <property type="entry name" value="HTHTETR"/>
</dbReference>
<dbReference type="InterPro" id="IPR041467">
    <property type="entry name" value="Sco4008_C"/>
</dbReference>
<proteinExistence type="predicted"/>
<evidence type="ECO:0000256" key="1">
    <source>
        <dbReference type="ARBA" id="ARBA00023125"/>
    </source>
</evidence>
<evidence type="ECO:0000256" key="3">
    <source>
        <dbReference type="SAM" id="MobiDB-lite"/>
    </source>
</evidence>
<dbReference type="Proteomes" id="UP000523447">
    <property type="component" value="Unassembled WGS sequence"/>
</dbReference>
<evidence type="ECO:0000313" key="6">
    <source>
        <dbReference type="Proteomes" id="UP000523447"/>
    </source>
</evidence>
<dbReference type="InterPro" id="IPR050109">
    <property type="entry name" value="HTH-type_TetR-like_transc_reg"/>
</dbReference>
<dbReference type="Pfam" id="PF17926">
    <property type="entry name" value="TetR_C_21"/>
    <property type="match status" value="1"/>
</dbReference>
<feature type="domain" description="HTH tetR-type" evidence="4">
    <location>
        <begin position="20"/>
        <end position="80"/>
    </location>
</feature>
<protein>
    <submittedName>
        <fullName evidence="5">TetR/AcrR family transcriptional regulator</fullName>
    </submittedName>
</protein>
<reference evidence="5 6" key="1">
    <citation type="submission" date="2020-04" db="EMBL/GenBank/DDBJ databases">
        <title>MicrobeNet Type strains.</title>
        <authorList>
            <person name="Nicholson A.C."/>
        </authorList>
    </citation>
    <scope>NUCLEOTIDE SEQUENCE [LARGE SCALE GENOMIC DNA]</scope>
    <source>
        <strain evidence="5 6">DSM 44445</strain>
    </source>
</reference>
<accession>A0A7X6RHJ6</accession>
<dbReference type="InterPro" id="IPR036271">
    <property type="entry name" value="Tet_transcr_reg_TetR-rel_C_sf"/>
</dbReference>
<sequence length="227" mass="24619">MPASKPRRSPAPQERQRDPERTRALILDAATAEFGAHGYAGARIGAIAARAGVNVQLISYYFDGKQGLYQAITQRWQQRQGALVAPDTPLPEQLRRYALEALHNPDGVRLLAWNGLEYRENRETGAESPSDTRPFADSIDELRNLQQAGRLPGDLDPACLVIMLMAAAMAPTTLPHIVEGVCNADPRSPEFLERFADQVAILASHLGLGSSPLSGHPGPALPAETRT</sequence>
<dbReference type="PANTHER" id="PTHR30328:SF54">
    <property type="entry name" value="HTH-TYPE TRANSCRIPTIONAL REPRESSOR SCO4008"/>
    <property type="match status" value="1"/>
</dbReference>
<dbReference type="EMBL" id="JAAXPE010000008">
    <property type="protein sequence ID" value="NKY86105.1"/>
    <property type="molecule type" value="Genomic_DNA"/>
</dbReference>
<gene>
    <name evidence="5" type="ORF">HGA07_10765</name>
</gene>
<dbReference type="SUPFAM" id="SSF46689">
    <property type="entry name" value="Homeodomain-like"/>
    <property type="match status" value="1"/>
</dbReference>
<dbReference type="Pfam" id="PF00440">
    <property type="entry name" value="TetR_N"/>
    <property type="match status" value="1"/>
</dbReference>
<evidence type="ECO:0000259" key="4">
    <source>
        <dbReference type="PROSITE" id="PS50977"/>
    </source>
</evidence>
<dbReference type="InterPro" id="IPR009057">
    <property type="entry name" value="Homeodomain-like_sf"/>
</dbReference>
<dbReference type="PANTHER" id="PTHR30328">
    <property type="entry name" value="TRANSCRIPTIONAL REPRESSOR"/>
    <property type="match status" value="1"/>
</dbReference>
<feature type="DNA-binding region" description="H-T-H motif" evidence="2">
    <location>
        <begin position="43"/>
        <end position="62"/>
    </location>
</feature>
<dbReference type="AlphaFoldDB" id="A0A7X6RHJ6"/>
<keyword evidence="6" id="KW-1185">Reference proteome</keyword>
<keyword evidence="1 2" id="KW-0238">DNA-binding</keyword>
<feature type="region of interest" description="Disordered" evidence="3">
    <location>
        <begin position="1"/>
        <end position="20"/>
    </location>
</feature>